<dbReference type="STRING" id="1392250.A0A2I2FSE1"/>
<reference evidence="1 2" key="1">
    <citation type="submission" date="2016-12" db="EMBL/GenBank/DDBJ databases">
        <title>The genomes of Aspergillus section Nigri reveals drivers in fungal speciation.</title>
        <authorList>
            <consortium name="DOE Joint Genome Institute"/>
            <person name="Vesth T.C."/>
            <person name="Nybo J."/>
            <person name="Theobald S."/>
            <person name="Brandl J."/>
            <person name="Frisvad J.C."/>
            <person name="Nielsen K.F."/>
            <person name="Lyhne E.K."/>
            <person name="Kogle M.E."/>
            <person name="Kuo A."/>
            <person name="Riley R."/>
            <person name="Clum A."/>
            <person name="Nolan M."/>
            <person name="Lipzen A."/>
            <person name="Salamov A."/>
            <person name="Henrissat B."/>
            <person name="Wiebenga A."/>
            <person name="De Vries R.P."/>
            <person name="Grigoriev I.V."/>
            <person name="Mortensen U.H."/>
            <person name="Andersen M.R."/>
            <person name="Baker S.E."/>
        </authorList>
    </citation>
    <scope>NUCLEOTIDE SEQUENCE [LARGE SCALE GENOMIC DNA]</scope>
    <source>
        <strain evidence="1 2">IBT 23096</strain>
    </source>
</reference>
<organism evidence="1 2">
    <name type="scientific">Aspergillus steynii IBT 23096</name>
    <dbReference type="NCBI Taxonomy" id="1392250"/>
    <lineage>
        <taxon>Eukaryota</taxon>
        <taxon>Fungi</taxon>
        <taxon>Dikarya</taxon>
        <taxon>Ascomycota</taxon>
        <taxon>Pezizomycotina</taxon>
        <taxon>Eurotiomycetes</taxon>
        <taxon>Eurotiomycetidae</taxon>
        <taxon>Eurotiales</taxon>
        <taxon>Aspergillaceae</taxon>
        <taxon>Aspergillus</taxon>
        <taxon>Aspergillus subgen. Circumdati</taxon>
    </lineage>
</organism>
<name>A0A2I2FSE1_9EURO</name>
<dbReference type="Proteomes" id="UP000234275">
    <property type="component" value="Unassembled WGS sequence"/>
</dbReference>
<dbReference type="Gene3D" id="3.80.10.10">
    <property type="entry name" value="Ribonuclease Inhibitor"/>
    <property type="match status" value="1"/>
</dbReference>
<dbReference type="GeneID" id="36562977"/>
<dbReference type="EMBL" id="MSFO01000010">
    <property type="protein sequence ID" value="PLB43542.1"/>
    <property type="molecule type" value="Genomic_DNA"/>
</dbReference>
<dbReference type="VEuPathDB" id="FungiDB:P170DRAFT_55757"/>
<dbReference type="SUPFAM" id="SSF52047">
    <property type="entry name" value="RNI-like"/>
    <property type="match status" value="1"/>
</dbReference>
<protein>
    <submittedName>
        <fullName evidence="1">Uncharacterized protein</fullName>
    </submittedName>
</protein>
<dbReference type="OrthoDB" id="1720422at2759"/>
<keyword evidence="2" id="KW-1185">Reference proteome</keyword>
<gene>
    <name evidence="1" type="ORF">P170DRAFT_55757</name>
</gene>
<dbReference type="InterPro" id="IPR032675">
    <property type="entry name" value="LRR_dom_sf"/>
</dbReference>
<proteinExistence type="predicted"/>
<accession>A0A2I2FSE1</accession>
<dbReference type="AlphaFoldDB" id="A0A2I2FSE1"/>
<evidence type="ECO:0000313" key="1">
    <source>
        <dbReference type="EMBL" id="PLB43542.1"/>
    </source>
</evidence>
<dbReference type="RefSeq" id="XP_024698844.1">
    <property type="nucleotide sequence ID" value="XM_024855271.1"/>
</dbReference>
<comment type="caution">
    <text evidence="1">The sequence shown here is derived from an EMBL/GenBank/DDBJ whole genome shotgun (WGS) entry which is preliminary data.</text>
</comment>
<sequence length="466" mass="53835">MDSLMNLNSAMDSLRFSDDQLRAFRLVLHFLSSAARLRESRWEVGTCIPEALFNSVLSNQKRIQRIALITDGECGATNSSQNYVDLVQVRELRSLDWRGLCRYTDFESVRQCVRAHGHQIQSLTLDLLTWDRAEDIWAYGYRQQSPQRTPIPDNFFSQRVLNIQLRDKTVIFSSLESLHLSGVSFYHTGMEMAYAFNVGQLKSLKLRNCPGSFEWVGMILEKPMKLKSFELALDLDSIRRAAYLHITETICNFLQYVSDLESLYLALPVPIDWTTLTDRLSSHCHLRRFVIHNLMDRGGQNLIDGDIPWSLPLKHMLQKKQLTCFGSSMAPRKLTRYLQMMQPKPSCKMIHIRTSGVVLDRLFGSRQPNWFSQSFYAYKYGEDFPYKTEDIYNFAQWAFGADGLSNLQVLAWGDFSYRGRYSKFNLLLCRSDGGYRTLTPSDTIPWSLVQDNLDMLAACAFEDILE</sequence>
<evidence type="ECO:0000313" key="2">
    <source>
        <dbReference type="Proteomes" id="UP000234275"/>
    </source>
</evidence>